<keyword evidence="5 10" id="KW-0315">Glutamine amidotransferase</keyword>
<dbReference type="GO" id="GO:0000107">
    <property type="term" value="F:imidazoleglycerol-phosphate synthase activity"/>
    <property type="evidence" value="ECO:0007669"/>
    <property type="project" value="UniProtKB-UniRule"/>
</dbReference>
<dbReference type="PANTHER" id="PTHR42701">
    <property type="entry name" value="IMIDAZOLE GLYCEROL PHOSPHATE SYNTHASE SUBUNIT HISH"/>
    <property type="match status" value="1"/>
</dbReference>
<dbReference type="InterPro" id="IPR029062">
    <property type="entry name" value="Class_I_gatase-like"/>
</dbReference>
<evidence type="ECO:0000313" key="14">
    <source>
        <dbReference type="Proteomes" id="UP000076088"/>
    </source>
</evidence>
<evidence type="ECO:0000259" key="12">
    <source>
        <dbReference type="Pfam" id="PF00117"/>
    </source>
</evidence>
<dbReference type="PANTHER" id="PTHR42701:SF1">
    <property type="entry name" value="IMIDAZOLE GLYCEROL PHOSPHATE SYNTHASE SUBUNIT HISH"/>
    <property type="match status" value="1"/>
</dbReference>
<feature type="domain" description="Glutamine amidotransferase" evidence="12">
    <location>
        <begin position="6"/>
        <end position="203"/>
    </location>
</feature>
<dbReference type="PIRSF" id="PIRSF000495">
    <property type="entry name" value="Amidotransf_hisH"/>
    <property type="match status" value="1"/>
</dbReference>
<reference evidence="14" key="1">
    <citation type="submission" date="2015-11" db="EMBL/GenBank/DDBJ databases">
        <title>Complete genome sequence of a polyethylene-glycol degrader Sphingopyxis macrogoltabida 203N (NBRC 111659).</title>
        <authorList>
            <person name="Yoshiyuki O."/>
            <person name="Shouta N."/>
            <person name="Nagata Y."/>
            <person name="Numata M."/>
            <person name="Tsuchikane K."/>
            <person name="Hosoyama A."/>
            <person name="Yamazoe A."/>
            <person name="Tsuda M."/>
            <person name="Fujita N."/>
            <person name="Kawai F."/>
        </authorList>
    </citation>
    <scope>NUCLEOTIDE SEQUENCE [LARGE SCALE GENOMIC DNA]</scope>
    <source>
        <strain evidence="14">203N</strain>
    </source>
</reference>
<evidence type="ECO:0000256" key="9">
    <source>
        <dbReference type="ARBA" id="ARBA00049534"/>
    </source>
</evidence>
<dbReference type="RefSeq" id="WP_054723974.1">
    <property type="nucleotide sequence ID" value="NZ_CP009429.1"/>
</dbReference>
<dbReference type="InterPro" id="IPR010139">
    <property type="entry name" value="Imidazole-glycPsynth_HisH"/>
</dbReference>
<dbReference type="PROSITE" id="PS51273">
    <property type="entry name" value="GATASE_TYPE_1"/>
    <property type="match status" value="1"/>
</dbReference>
<dbReference type="CDD" id="cd01748">
    <property type="entry name" value="GATase1_IGP_Synthase"/>
    <property type="match status" value="1"/>
</dbReference>
<evidence type="ECO:0000256" key="8">
    <source>
        <dbReference type="ARBA" id="ARBA00047838"/>
    </source>
</evidence>
<evidence type="ECO:0000256" key="6">
    <source>
        <dbReference type="ARBA" id="ARBA00023102"/>
    </source>
</evidence>
<comment type="subcellular location">
    <subcellularLocation>
        <location evidence="10">Cytoplasm</location>
    </subcellularLocation>
</comment>
<gene>
    <name evidence="10" type="primary">hisH</name>
    <name evidence="13" type="ORF">ATM17_00535</name>
</gene>
<keyword evidence="7 10" id="KW-0456">Lyase</keyword>
<dbReference type="EMBL" id="CP013344">
    <property type="protein sequence ID" value="AMU87534.1"/>
    <property type="molecule type" value="Genomic_DNA"/>
</dbReference>
<name>A0AAC8YX32_SPHMC</name>
<keyword evidence="14" id="KW-1185">Reference proteome</keyword>
<evidence type="ECO:0000256" key="11">
    <source>
        <dbReference type="PIRSR" id="PIRSR000495-1"/>
    </source>
</evidence>
<dbReference type="Gene3D" id="3.40.50.880">
    <property type="match status" value="1"/>
</dbReference>
<feature type="active site" evidence="10 11">
    <location>
        <position position="200"/>
    </location>
</feature>
<evidence type="ECO:0000256" key="2">
    <source>
        <dbReference type="ARBA" id="ARBA00011152"/>
    </source>
</evidence>
<feature type="active site" description="Nucleophile" evidence="10 11">
    <location>
        <position position="84"/>
    </location>
</feature>
<evidence type="ECO:0000256" key="7">
    <source>
        <dbReference type="ARBA" id="ARBA00023239"/>
    </source>
</evidence>
<dbReference type="GO" id="GO:0004359">
    <property type="term" value="F:glutaminase activity"/>
    <property type="evidence" value="ECO:0007669"/>
    <property type="project" value="UniProtKB-EC"/>
</dbReference>
<reference evidence="13 14" key="2">
    <citation type="journal article" date="2016" name="Genome Announc.">
        <title>Complete Genome Sequence of Sphingopyxis macrogoltabida Strain 203N (NBRC 111659), a Polyethylene Glycol Degrader.</title>
        <authorList>
            <person name="Ohtsubo Y."/>
            <person name="Nonoyama S."/>
            <person name="Nagata Y."/>
            <person name="Numata M."/>
            <person name="Tsuchikane K."/>
            <person name="Hosoyama A."/>
            <person name="Yamazoe A."/>
            <person name="Tsuda M."/>
            <person name="Fujita N."/>
            <person name="Kawai F."/>
        </authorList>
    </citation>
    <scope>NUCLEOTIDE SEQUENCE [LARGE SCALE GENOMIC DNA]</scope>
    <source>
        <strain evidence="13 14">203N</strain>
    </source>
</reference>
<keyword evidence="6 10" id="KW-0368">Histidine biosynthesis</keyword>
<accession>A0AAC8YX32</accession>
<dbReference type="InterPro" id="IPR017926">
    <property type="entry name" value="GATASE"/>
</dbReference>
<comment type="function">
    <text evidence="10">IGPS catalyzes the conversion of PRFAR and glutamine to IGP, AICAR and glutamate. The HisH subunit catalyzes the hydrolysis of glutamine to glutamate and ammonia as part of the synthesis of IGP and AICAR. The resulting ammonia molecule is channeled to the active site of HisF.</text>
</comment>
<evidence type="ECO:0000256" key="5">
    <source>
        <dbReference type="ARBA" id="ARBA00022962"/>
    </source>
</evidence>
<comment type="catalytic activity">
    <reaction evidence="8 10">
        <text>5-[(5-phospho-1-deoxy-D-ribulos-1-ylimino)methylamino]-1-(5-phospho-beta-D-ribosyl)imidazole-4-carboxamide + L-glutamine = D-erythro-1-(imidazol-4-yl)glycerol 3-phosphate + 5-amino-1-(5-phospho-beta-D-ribosyl)imidazole-4-carboxamide + L-glutamate + H(+)</text>
        <dbReference type="Rhea" id="RHEA:24793"/>
        <dbReference type="ChEBI" id="CHEBI:15378"/>
        <dbReference type="ChEBI" id="CHEBI:29985"/>
        <dbReference type="ChEBI" id="CHEBI:58278"/>
        <dbReference type="ChEBI" id="CHEBI:58359"/>
        <dbReference type="ChEBI" id="CHEBI:58475"/>
        <dbReference type="ChEBI" id="CHEBI:58525"/>
        <dbReference type="EC" id="4.3.2.10"/>
    </reaction>
</comment>
<feature type="active site" evidence="10 11">
    <location>
        <position position="198"/>
    </location>
</feature>
<evidence type="ECO:0000313" key="13">
    <source>
        <dbReference type="EMBL" id="AMU87534.1"/>
    </source>
</evidence>
<comment type="subunit">
    <text evidence="2 10">Heterodimer of HisH and HisF.</text>
</comment>
<keyword evidence="4 10" id="KW-0378">Hydrolase</keyword>
<dbReference type="Pfam" id="PF00117">
    <property type="entry name" value="GATase"/>
    <property type="match status" value="1"/>
</dbReference>
<dbReference type="GO" id="GO:0005737">
    <property type="term" value="C:cytoplasm"/>
    <property type="evidence" value="ECO:0007669"/>
    <property type="project" value="UniProtKB-SubCell"/>
</dbReference>
<dbReference type="GO" id="GO:0000105">
    <property type="term" value="P:L-histidine biosynthetic process"/>
    <property type="evidence" value="ECO:0007669"/>
    <property type="project" value="UniProtKB-UniRule"/>
</dbReference>
<keyword evidence="10" id="KW-0963">Cytoplasm</keyword>
<protein>
    <recommendedName>
        <fullName evidence="10">Imidazole glycerol phosphate synthase subunit HisH</fullName>
        <ecNumber evidence="10">4.3.2.10</ecNumber>
    </recommendedName>
    <alternativeName>
        <fullName evidence="10">IGP synthase glutaminase subunit</fullName>
        <ecNumber evidence="10">3.5.1.2</ecNumber>
    </alternativeName>
    <alternativeName>
        <fullName evidence="10">IGP synthase subunit HisH</fullName>
    </alternativeName>
    <alternativeName>
        <fullName evidence="10">ImGP synthase subunit HisH</fullName>
        <shortName evidence="10">IGPS subunit HisH</shortName>
    </alternativeName>
</protein>
<dbReference type="KEGG" id="smaz:LH19_00535"/>
<dbReference type="Proteomes" id="UP000076088">
    <property type="component" value="Chromosome"/>
</dbReference>
<dbReference type="HAMAP" id="MF_00278">
    <property type="entry name" value="HisH"/>
    <property type="match status" value="1"/>
</dbReference>
<evidence type="ECO:0000256" key="4">
    <source>
        <dbReference type="ARBA" id="ARBA00022801"/>
    </source>
</evidence>
<dbReference type="NCBIfam" id="TIGR01855">
    <property type="entry name" value="IMP_synth_hisH"/>
    <property type="match status" value="1"/>
</dbReference>
<organism evidence="13 14">
    <name type="scientific">Sphingopyxis macrogoltabida</name>
    <name type="common">Sphingomonas macrogoltabidus</name>
    <dbReference type="NCBI Taxonomy" id="33050"/>
    <lineage>
        <taxon>Bacteria</taxon>
        <taxon>Pseudomonadati</taxon>
        <taxon>Pseudomonadota</taxon>
        <taxon>Alphaproteobacteria</taxon>
        <taxon>Sphingomonadales</taxon>
        <taxon>Sphingomonadaceae</taxon>
        <taxon>Sphingopyxis</taxon>
    </lineage>
</organism>
<evidence type="ECO:0000256" key="1">
    <source>
        <dbReference type="ARBA" id="ARBA00005091"/>
    </source>
</evidence>
<dbReference type="AlphaFoldDB" id="A0AAC8YX32"/>
<proteinExistence type="inferred from homology"/>
<evidence type="ECO:0000256" key="10">
    <source>
        <dbReference type="HAMAP-Rule" id="MF_00278"/>
    </source>
</evidence>
<dbReference type="SUPFAM" id="SSF52317">
    <property type="entry name" value="Class I glutamine amidotransferase-like"/>
    <property type="match status" value="1"/>
</dbReference>
<sequence length="218" mass="23232">MSAVALIDYGAGNLRSVHNALVAAGAENVAVTADPDVVSKADRIVLPGVGAFAACMNGLSAIDGLVEALERRVRGEGAPFLGICVGMQLLADAGEEHGRHKGLGWIGGTVRRFEEGFGYRFPHMGWNDVVPFDGKSGKLAVEERAGQCHPVLAPGEAYFLHGYYFEAARPSEVLAISDHSVMFAAAVGRDNILGVQFHPEKSQAYGLATLERFLAWRP</sequence>
<dbReference type="EC" id="4.3.2.10" evidence="10"/>
<keyword evidence="3 10" id="KW-0028">Amino-acid biosynthesis</keyword>
<comment type="pathway">
    <text evidence="1 10">Amino-acid biosynthesis; L-histidine biosynthesis; L-histidine from 5-phospho-alpha-D-ribose 1-diphosphate: step 5/9.</text>
</comment>
<evidence type="ECO:0000256" key="3">
    <source>
        <dbReference type="ARBA" id="ARBA00022605"/>
    </source>
</evidence>
<comment type="catalytic activity">
    <reaction evidence="9 10">
        <text>L-glutamine + H2O = L-glutamate + NH4(+)</text>
        <dbReference type="Rhea" id="RHEA:15889"/>
        <dbReference type="ChEBI" id="CHEBI:15377"/>
        <dbReference type="ChEBI" id="CHEBI:28938"/>
        <dbReference type="ChEBI" id="CHEBI:29985"/>
        <dbReference type="ChEBI" id="CHEBI:58359"/>
        <dbReference type="EC" id="3.5.1.2"/>
    </reaction>
</comment>
<dbReference type="GO" id="GO:0016829">
    <property type="term" value="F:lyase activity"/>
    <property type="evidence" value="ECO:0007669"/>
    <property type="project" value="UniProtKB-KW"/>
</dbReference>
<dbReference type="EC" id="3.5.1.2" evidence="10"/>